<accession>A0ABQ1PZ55</accession>
<evidence type="ECO:0000313" key="3">
    <source>
        <dbReference type="EMBL" id="GGD07594.1"/>
    </source>
</evidence>
<reference evidence="4" key="1">
    <citation type="journal article" date="2019" name="Int. J. Syst. Evol. Microbiol.">
        <title>The Global Catalogue of Microorganisms (GCM) 10K type strain sequencing project: providing services to taxonomists for standard genome sequencing and annotation.</title>
        <authorList>
            <consortium name="The Broad Institute Genomics Platform"/>
            <consortium name="The Broad Institute Genome Sequencing Center for Infectious Disease"/>
            <person name="Wu L."/>
            <person name="Ma J."/>
        </authorList>
    </citation>
    <scope>NUCLEOTIDE SEQUENCE [LARGE SCALE GENOMIC DNA]</scope>
    <source>
        <strain evidence="4">CCM 7403</strain>
    </source>
</reference>
<gene>
    <name evidence="3" type="ORF">GCM10007231_02890</name>
</gene>
<sequence length="753" mass="77489">MDNKDSRTETCPDCGAVTAGGDHACPAAPRADDTATIAIPPGLWDTGLFKPAWNRGPDAGTPDAPLATGSLLSRPDDLTPTETPAEKTPAAPGIDSSFVVPDRLMTSSSAEEPEAEPEAAAEEPQTEEPPTEEPQAEEPQAEEPQAEAPAAWWLDEDPVDDAAEDPTDVPAEDPADGALGDTNERPALTDEAIAELDGSDADTAYAPDSDDEPADADATQFDLAATPSSHAWPTAEPSAPAAPAPLEPATTSVPVPAPTTTFVPAASSVSTATAAAPTATETAVTPTAYDTEEAPRRSRRGLAVVLTLALVAALLGGGWFWWQSSQDEPVREAFEASHGAFMNASTKLVSAESTDDLAVAGKDFEQATTLLEDTRATANGRGTKLGDAVRRAVAAQLEVSRAAQGLTGIADEQYGAWGEARGDLRSGLEALSGVEADIRTAGGSTEGLPGPALVEEIDTTVGDAATASGQRRTKRLTADLAAATRIAQLRNIGQRARTGTASLSGAVDSLDGSDVDTAGIARHAAVQEALAKMTRLRPATLNQWEAISTQVERKADEMPDGGTDLKVALTKADAMVTAAAEAWTTWETQTESARTAKQDDIEAVKTAQGIVDGLATDLEGLDTSLANFMAGGPFDSAGTAGEAYATLSAAAGARESMAGQLTGVGTPPEVEEEVAALVSALTTHAATVRAAADAAAACTPGCMLVETPGWTQLAANRESQVAAVASAVEAWREAAKEAVKEIRQRELPEKPQI</sequence>
<comment type="caution">
    <text evidence="3">The sequence shown here is derived from an EMBL/GenBank/DDBJ whole genome shotgun (WGS) entry which is preliminary data.</text>
</comment>
<feature type="compositionally biased region" description="Low complexity" evidence="1">
    <location>
        <begin position="80"/>
        <end position="92"/>
    </location>
</feature>
<feature type="region of interest" description="Disordered" evidence="1">
    <location>
        <begin position="227"/>
        <end position="257"/>
    </location>
</feature>
<evidence type="ECO:0000313" key="4">
    <source>
        <dbReference type="Proteomes" id="UP000630594"/>
    </source>
</evidence>
<organism evidence="3 4">
    <name type="scientific">Nocardioides daphniae</name>
    <dbReference type="NCBI Taxonomy" id="402297"/>
    <lineage>
        <taxon>Bacteria</taxon>
        <taxon>Bacillati</taxon>
        <taxon>Actinomycetota</taxon>
        <taxon>Actinomycetes</taxon>
        <taxon>Propionibacteriales</taxon>
        <taxon>Nocardioidaceae</taxon>
        <taxon>Nocardioides</taxon>
    </lineage>
</organism>
<dbReference type="RefSeq" id="WP_158630565.1">
    <property type="nucleotide sequence ID" value="NZ_BMCK01000001.1"/>
</dbReference>
<name>A0ABQ1PZ55_9ACTN</name>
<keyword evidence="2" id="KW-0812">Transmembrane</keyword>
<dbReference type="Proteomes" id="UP000630594">
    <property type="component" value="Unassembled WGS sequence"/>
</dbReference>
<evidence type="ECO:0000256" key="2">
    <source>
        <dbReference type="SAM" id="Phobius"/>
    </source>
</evidence>
<feature type="region of interest" description="Disordered" evidence="1">
    <location>
        <begin position="50"/>
        <end position="215"/>
    </location>
</feature>
<proteinExistence type="predicted"/>
<protein>
    <submittedName>
        <fullName evidence="3">Uncharacterized protein</fullName>
    </submittedName>
</protein>
<dbReference type="EMBL" id="BMCK01000001">
    <property type="protein sequence ID" value="GGD07594.1"/>
    <property type="molecule type" value="Genomic_DNA"/>
</dbReference>
<keyword evidence="2" id="KW-1133">Transmembrane helix</keyword>
<feature type="compositionally biased region" description="Low complexity" evidence="1">
    <location>
        <begin position="247"/>
        <end position="257"/>
    </location>
</feature>
<keyword evidence="4" id="KW-1185">Reference proteome</keyword>
<feature type="transmembrane region" description="Helical" evidence="2">
    <location>
        <begin position="302"/>
        <end position="322"/>
    </location>
</feature>
<evidence type="ECO:0000256" key="1">
    <source>
        <dbReference type="SAM" id="MobiDB-lite"/>
    </source>
</evidence>
<keyword evidence="2" id="KW-0472">Membrane</keyword>
<feature type="compositionally biased region" description="Acidic residues" evidence="1">
    <location>
        <begin position="111"/>
        <end position="145"/>
    </location>
</feature>
<feature type="compositionally biased region" description="Acidic residues" evidence="1">
    <location>
        <begin position="154"/>
        <end position="175"/>
    </location>
</feature>